<dbReference type="PANTHER" id="PTHR22572">
    <property type="entry name" value="SUGAR-1-PHOSPHATE GUANYL TRANSFERASE"/>
    <property type="match status" value="1"/>
</dbReference>
<dbReference type="Gene3D" id="3.90.550.10">
    <property type="entry name" value="Spore Coat Polysaccharide Biosynthesis Protein SpsA, Chain A"/>
    <property type="match status" value="1"/>
</dbReference>
<proteinExistence type="predicted"/>
<dbReference type="RefSeq" id="WP_105935694.1">
    <property type="nucleotide sequence ID" value="NZ_PVNP01000190.1"/>
</dbReference>
<dbReference type="SUPFAM" id="SSF53448">
    <property type="entry name" value="Nucleotide-diphospho-sugar transferases"/>
    <property type="match status" value="1"/>
</dbReference>
<gene>
    <name evidence="2" type="ORF">C6Y40_17500</name>
</gene>
<dbReference type="AlphaFoldDB" id="A0A2S9V702"/>
<dbReference type="Pfam" id="PF00483">
    <property type="entry name" value="NTP_transferase"/>
    <property type="match status" value="1"/>
</dbReference>
<dbReference type="InterPro" id="IPR029044">
    <property type="entry name" value="Nucleotide-diphossugar_trans"/>
</dbReference>
<dbReference type="InterPro" id="IPR005835">
    <property type="entry name" value="NTP_transferase_dom"/>
</dbReference>
<keyword evidence="2" id="KW-0808">Transferase</keyword>
<accession>A0A2S9V702</accession>
<dbReference type="OrthoDB" id="9788272at2"/>
<dbReference type="InterPro" id="IPR050486">
    <property type="entry name" value="Mannose-1P_guanyltransferase"/>
</dbReference>
<sequence>MKVIILAGGLGTRLRSVVSDVPKPLAPIRHIPYLAYMLNALYAKGLREFILSVGYKSAHFEQFIATQKSLLPDLSLELVVESEPLGTGGALKFCFTSHPAERYLIFNGDSYCDFPLAKLLEASSQHNMAMVVAKVNNISRYGEVTLRENGCVEAFHEKQPVARAGLINAGVYCLPGDIFAGFQGPESFSFEQAIMPGLLAQGVATVAAAGPFIDMGIPEDYQRLASQPDYYFPTRPEWPAAIADTQS</sequence>
<feature type="domain" description="Nucleotidyl transferase" evidence="1">
    <location>
        <begin position="2"/>
        <end position="221"/>
    </location>
</feature>
<evidence type="ECO:0000313" key="2">
    <source>
        <dbReference type="EMBL" id="PRO72250.1"/>
    </source>
</evidence>
<protein>
    <submittedName>
        <fullName evidence="2">D-glycero-D-manno-heptose 1-phosphate guanosyltransferase</fullName>
    </submittedName>
</protein>
<reference evidence="3" key="1">
    <citation type="journal article" date="2020" name="Int. J. Syst. Evol. Microbiol.">
        <title>Alteromonas alba sp. nov., a marine bacterium isolated from the seawater of the West Pacific Ocean.</title>
        <authorList>
            <person name="Sun C."/>
            <person name="Wu Y.-H."/>
            <person name="Xamxidin M."/>
            <person name="Cheng H."/>
            <person name="Xu X.-W."/>
        </authorList>
    </citation>
    <scope>NUCLEOTIDE SEQUENCE [LARGE SCALE GENOMIC DNA]</scope>
    <source>
        <strain evidence="3">190</strain>
    </source>
</reference>
<evidence type="ECO:0000259" key="1">
    <source>
        <dbReference type="Pfam" id="PF00483"/>
    </source>
</evidence>
<dbReference type="CDD" id="cd06915">
    <property type="entry name" value="NTP_transferase_WcbM_like"/>
    <property type="match status" value="1"/>
</dbReference>
<organism evidence="2 3">
    <name type="scientific">Alteromonas alba</name>
    <dbReference type="NCBI Taxonomy" id="2079529"/>
    <lineage>
        <taxon>Bacteria</taxon>
        <taxon>Pseudomonadati</taxon>
        <taxon>Pseudomonadota</taxon>
        <taxon>Gammaproteobacteria</taxon>
        <taxon>Alteromonadales</taxon>
        <taxon>Alteromonadaceae</taxon>
        <taxon>Alteromonas/Salinimonas group</taxon>
        <taxon>Alteromonas</taxon>
    </lineage>
</organism>
<dbReference type="EMBL" id="PVNP01000190">
    <property type="protein sequence ID" value="PRO72250.1"/>
    <property type="molecule type" value="Genomic_DNA"/>
</dbReference>
<keyword evidence="3" id="KW-1185">Reference proteome</keyword>
<dbReference type="GO" id="GO:0016740">
    <property type="term" value="F:transferase activity"/>
    <property type="evidence" value="ECO:0007669"/>
    <property type="project" value="UniProtKB-KW"/>
</dbReference>
<comment type="caution">
    <text evidence="2">The sequence shown here is derived from an EMBL/GenBank/DDBJ whole genome shotgun (WGS) entry which is preliminary data.</text>
</comment>
<evidence type="ECO:0000313" key="3">
    <source>
        <dbReference type="Proteomes" id="UP000238949"/>
    </source>
</evidence>
<name>A0A2S9V702_9ALTE</name>
<dbReference type="Proteomes" id="UP000238949">
    <property type="component" value="Unassembled WGS sequence"/>
</dbReference>